<gene>
    <name evidence="7" type="ORF">RR42_s3474</name>
</gene>
<dbReference type="SUPFAM" id="SSF51182">
    <property type="entry name" value="RmlC-like cupins"/>
    <property type="match status" value="1"/>
</dbReference>
<accession>A0A0C4YRE3</accession>
<dbReference type="Proteomes" id="UP000031843">
    <property type="component" value="Chromosome secondary"/>
</dbReference>
<dbReference type="Gene3D" id="1.10.10.60">
    <property type="entry name" value="Homeodomain-like"/>
    <property type="match status" value="1"/>
</dbReference>
<evidence type="ECO:0000259" key="6">
    <source>
        <dbReference type="PROSITE" id="PS01124"/>
    </source>
</evidence>
<dbReference type="InterPro" id="IPR003313">
    <property type="entry name" value="AraC-bd"/>
</dbReference>
<dbReference type="InterPro" id="IPR009057">
    <property type="entry name" value="Homeodomain-like_sf"/>
</dbReference>
<dbReference type="Pfam" id="PF12833">
    <property type="entry name" value="HTH_18"/>
    <property type="match status" value="1"/>
</dbReference>
<dbReference type="FunFam" id="1.10.10.60:FF:000132">
    <property type="entry name" value="AraC family transcriptional regulator"/>
    <property type="match status" value="1"/>
</dbReference>
<dbReference type="EMBL" id="CP010537">
    <property type="protein sequence ID" value="AJG25050.1"/>
    <property type="molecule type" value="Genomic_DNA"/>
</dbReference>
<keyword evidence="8" id="KW-1185">Reference proteome</keyword>
<dbReference type="PRINTS" id="PR00032">
    <property type="entry name" value="HTHARAC"/>
</dbReference>
<dbReference type="STRING" id="68895.RR42_s3474"/>
<dbReference type="PROSITE" id="PS01124">
    <property type="entry name" value="HTH_ARAC_FAMILY_2"/>
    <property type="match status" value="1"/>
</dbReference>
<dbReference type="KEGG" id="cbw:RR42_s3474"/>
<keyword evidence="5" id="KW-0804">Transcription</keyword>
<keyword evidence="1" id="KW-0678">Repressor</keyword>
<dbReference type="InterPro" id="IPR018062">
    <property type="entry name" value="HTH_AraC-typ_CS"/>
</dbReference>
<dbReference type="GO" id="GO:0003700">
    <property type="term" value="F:DNA-binding transcription factor activity"/>
    <property type="evidence" value="ECO:0007669"/>
    <property type="project" value="InterPro"/>
</dbReference>
<evidence type="ECO:0000313" key="8">
    <source>
        <dbReference type="Proteomes" id="UP000031843"/>
    </source>
</evidence>
<reference evidence="7 8" key="1">
    <citation type="journal article" date="2015" name="Genome Announc.">
        <title>Complete Genome Sequence of Cupriavidus basilensis 4G11, Isolated from the Oak Ridge Field Research Center Site.</title>
        <authorList>
            <person name="Ray J."/>
            <person name="Waters R.J."/>
            <person name="Skerker J.M."/>
            <person name="Kuehl J.V."/>
            <person name="Price M.N."/>
            <person name="Huang J."/>
            <person name="Chakraborty R."/>
            <person name="Arkin A.P."/>
            <person name="Deutschbauer A."/>
        </authorList>
    </citation>
    <scope>NUCLEOTIDE SEQUENCE [LARGE SCALE GENOMIC DNA]</scope>
    <source>
        <strain evidence="7">4G11</strain>
    </source>
</reference>
<keyword evidence="3" id="KW-0238">DNA-binding</keyword>
<dbReference type="InterPro" id="IPR011051">
    <property type="entry name" value="RmlC_Cupin_sf"/>
</dbReference>
<evidence type="ECO:0000256" key="1">
    <source>
        <dbReference type="ARBA" id="ARBA00022491"/>
    </source>
</evidence>
<evidence type="ECO:0000256" key="5">
    <source>
        <dbReference type="ARBA" id="ARBA00023163"/>
    </source>
</evidence>
<protein>
    <submittedName>
        <fullName evidence="7">Transcriptional regulator, AraC family</fullName>
    </submittedName>
</protein>
<dbReference type="OrthoDB" id="9804543at2"/>
<feature type="domain" description="HTH araC/xylS-type" evidence="6">
    <location>
        <begin position="142"/>
        <end position="242"/>
    </location>
</feature>
<dbReference type="SUPFAM" id="SSF46689">
    <property type="entry name" value="Homeodomain-like"/>
    <property type="match status" value="1"/>
</dbReference>
<dbReference type="GO" id="GO:0043565">
    <property type="term" value="F:sequence-specific DNA binding"/>
    <property type="evidence" value="ECO:0007669"/>
    <property type="project" value="InterPro"/>
</dbReference>
<sequence length="245" mass="26658">MSLREIRPIAHEAAREQVPHAHAEGQLFTVKSGVVSIEAGGGRWLMPTGCIGWVPPYASHGAHIHGAMAGMSLYFDEAWSRAAMPETLKVVRLSPLLAALLDTLAQAEPPCGPVLAHYLAVFADDFIRQPAQTLFLPMPQEPRLLRMATALLASPDDNTGLDGWAARIGMARRTLTRHFQADTGWSLAQWRQQLRMQAAMERLVAGESVTAVALGLGYASVSSFIALFRRYTGTTPRAYLALGKD</sequence>
<name>A0A0C4YRE3_9BURK</name>
<keyword evidence="4" id="KW-0010">Activator</keyword>
<dbReference type="RefSeq" id="WP_043357474.1">
    <property type="nucleotide sequence ID" value="NZ_CP010537.1"/>
</dbReference>
<dbReference type="PANTHER" id="PTHR11019:SF199">
    <property type="entry name" value="HTH-TYPE TRANSCRIPTIONAL REGULATOR NIMR"/>
    <property type="match status" value="1"/>
</dbReference>
<organism evidence="7 8">
    <name type="scientific">Cupriavidus basilensis</name>
    <dbReference type="NCBI Taxonomy" id="68895"/>
    <lineage>
        <taxon>Bacteria</taxon>
        <taxon>Pseudomonadati</taxon>
        <taxon>Pseudomonadota</taxon>
        <taxon>Betaproteobacteria</taxon>
        <taxon>Burkholderiales</taxon>
        <taxon>Burkholderiaceae</taxon>
        <taxon>Cupriavidus</taxon>
    </lineage>
</organism>
<dbReference type="AlphaFoldDB" id="A0A0C4YRE3"/>
<evidence type="ECO:0000313" key="7">
    <source>
        <dbReference type="EMBL" id="AJG25050.1"/>
    </source>
</evidence>
<keyword evidence="2" id="KW-0805">Transcription regulation</keyword>
<proteinExistence type="predicted"/>
<dbReference type="InterPro" id="IPR020449">
    <property type="entry name" value="Tscrpt_reg_AraC-type_HTH"/>
</dbReference>
<dbReference type="InterPro" id="IPR018060">
    <property type="entry name" value="HTH_AraC"/>
</dbReference>
<evidence type="ECO:0000256" key="3">
    <source>
        <dbReference type="ARBA" id="ARBA00023125"/>
    </source>
</evidence>
<dbReference type="SMART" id="SM00342">
    <property type="entry name" value="HTH_ARAC"/>
    <property type="match status" value="1"/>
</dbReference>
<evidence type="ECO:0000256" key="4">
    <source>
        <dbReference type="ARBA" id="ARBA00023159"/>
    </source>
</evidence>
<dbReference type="PROSITE" id="PS00041">
    <property type="entry name" value="HTH_ARAC_FAMILY_1"/>
    <property type="match status" value="1"/>
</dbReference>
<dbReference type="PANTHER" id="PTHR11019">
    <property type="entry name" value="HTH-TYPE TRANSCRIPTIONAL REGULATOR NIMR"/>
    <property type="match status" value="1"/>
</dbReference>
<dbReference type="Pfam" id="PF02311">
    <property type="entry name" value="AraC_binding"/>
    <property type="match status" value="1"/>
</dbReference>
<evidence type="ECO:0000256" key="2">
    <source>
        <dbReference type="ARBA" id="ARBA00023015"/>
    </source>
</evidence>